<dbReference type="Pfam" id="PF12796">
    <property type="entry name" value="Ank_2"/>
    <property type="match status" value="5"/>
</dbReference>
<dbReference type="PANTHER" id="PTHR24198:SF165">
    <property type="entry name" value="ANKYRIN REPEAT-CONTAINING PROTEIN-RELATED"/>
    <property type="match status" value="1"/>
</dbReference>
<reference evidence="4 5" key="1">
    <citation type="submission" date="2020-04" db="EMBL/GenBank/DDBJ databases">
        <authorList>
            <person name="Alioto T."/>
            <person name="Alioto T."/>
            <person name="Gomez Garrido J."/>
        </authorList>
    </citation>
    <scope>NUCLEOTIDE SEQUENCE [LARGE SCALE GENOMIC DNA]</scope>
</reference>
<dbReference type="SMART" id="SM00248">
    <property type="entry name" value="ANK"/>
    <property type="match status" value="11"/>
</dbReference>
<feature type="repeat" description="ANK" evidence="3">
    <location>
        <begin position="269"/>
        <end position="301"/>
    </location>
</feature>
<dbReference type="AlphaFoldDB" id="A0A8S1E2P2"/>
<evidence type="ECO:0000256" key="3">
    <source>
        <dbReference type="PROSITE-ProRule" id="PRU00023"/>
    </source>
</evidence>
<dbReference type="OrthoDB" id="6593077at2759"/>
<name>A0A8S1E2P2_9INSE</name>
<evidence type="ECO:0000256" key="2">
    <source>
        <dbReference type="ARBA" id="ARBA00023043"/>
    </source>
</evidence>
<dbReference type="PANTHER" id="PTHR24198">
    <property type="entry name" value="ANKYRIN REPEAT AND PROTEIN KINASE DOMAIN-CONTAINING PROTEIN"/>
    <property type="match status" value="1"/>
</dbReference>
<dbReference type="Proteomes" id="UP000494165">
    <property type="component" value="Unassembled WGS sequence"/>
</dbReference>
<feature type="repeat" description="ANK" evidence="3">
    <location>
        <begin position="453"/>
        <end position="485"/>
    </location>
</feature>
<accession>A0A8S1E2P2</accession>
<organism evidence="4 5">
    <name type="scientific">Cloeon dipterum</name>
    <dbReference type="NCBI Taxonomy" id="197152"/>
    <lineage>
        <taxon>Eukaryota</taxon>
        <taxon>Metazoa</taxon>
        <taxon>Ecdysozoa</taxon>
        <taxon>Arthropoda</taxon>
        <taxon>Hexapoda</taxon>
        <taxon>Insecta</taxon>
        <taxon>Pterygota</taxon>
        <taxon>Palaeoptera</taxon>
        <taxon>Ephemeroptera</taxon>
        <taxon>Pisciforma</taxon>
        <taxon>Baetidae</taxon>
        <taxon>Cloeon</taxon>
    </lineage>
</organism>
<gene>
    <name evidence="4" type="ORF">CLODIP_2_CD07582</name>
</gene>
<dbReference type="SUPFAM" id="SSF48403">
    <property type="entry name" value="Ankyrin repeat"/>
    <property type="match status" value="2"/>
</dbReference>
<feature type="repeat" description="ANK" evidence="3">
    <location>
        <begin position="202"/>
        <end position="234"/>
    </location>
</feature>
<dbReference type="InterPro" id="IPR002110">
    <property type="entry name" value="Ankyrin_rpt"/>
</dbReference>
<dbReference type="PROSITE" id="PS50297">
    <property type="entry name" value="ANK_REP_REGION"/>
    <property type="match status" value="4"/>
</dbReference>
<keyword evidence="2 3" id="KW-0040">ANK repeat</keyword>
<protein>
    <submittedName>
        <fullName evidence="4">Uncharacterized protein</fullName>
    </submittedName>
</protein>
<evidence type="ECO:0000313" key="4">
    <source>
        <dbReference type="EMBL" id="CAB3386744.1"/>
    </source>
</evidence>
<sequence>MLKTKNEKLTSLMVAARDKDLKTCMTLVKEGQEPKLVSEHGLTLLHLAAINQDHGVDIYSHYYSLILDREDVDGEEPIHYALRKGDYHFAEEMLRLRKGGEDNLLQFFVMHNNLDFAKLVFERDPDLINFVNCHRKSLLHFAAQYADRSMCEWLVGQNLAPDAKSEKGSTPMHFAMRNRKHGADLASFFAFKVPKFNKKNNLGQTPLHWALRYENLEAATRLLDLGCSIRIITKSMMNLLHFCAENKKLESAKLVHRWNGNLIKNSCQDGMTALHIAAKNGDLEFYEWLVEVGVDVLQLDNQAVLALKSWKFVPDIGKKIPKFSNMELFGVGDTANFMAKINDPELTPLMVAAKNNTLKTCMKFVDDGENPKQYSACGLTLLHFAAINEDHGVDIYAHFYNLVKDKADVDGEEPIHYALRKANFDFAEEMLSLRYDEQRNLLLVRNWDVRNKKGQTPLHWALQCQKIGAARRLIDLGANLMLRVKDLQNFMHFCAEKNKLESAKLVHSRNGSLIGNCCLGGLTALHLAAKNGDLEFCEWLVEAGVDVQKLDNQNRSALDYVKDNTKLKNFLSAAMNKGTKTD</sequence>
<dbReference type="EMBL" id="CADEPI010000504">
    <property type="protein sequence ID" value="CAB3386744.1"/>
    <property type="molecule type" value="Genomic_DNA"/>
</dbReference>
<dbReference type="InterPro" id="IPR036770">
    <property type="entry name" value="Ankyrin_rpt-contain_sf"/>
</dbReference>
<evidence type="ECO:0000313" key="5">
    <source>
        <dbReference type="Proteomes" id="UP000494165"/>
    </source>
</evidence>
<keyword evidence="5" id="KW-1185">Reference proteome</keyword>
<dbReference type="Gene3D" id="1.25.40.20">
    <property type="entry name" value="Ankyrin repeat-containing domain"/>
    <property type="match status" value="2"/>
</dbReference>
<proteinExistence type="predicted"/>
<comment type="caution">
    <text evidence="4">The sequence shown here is derived from an EMBL/GenBank/DDBJ whole genome shotgun (WGS) entry which is preliminary data.</text>
</comment>
<keyword evidence="1" id="KW-0677">Repeat</keyword>
<feature type="repeat" description="ANK" evidence="3">
    <location>
        <begin position="520"/>
        <end position="552"/>
    </location>
</feature>
<dbReference type="PROSITE" id="PS50088">
    <property type="entry name" value="ANK_REPEAT"/>
    <property type="match status" value="4"/>
</dbReference>
<evidence type="ECO:0000256" key="1">
    <source>
        <dbReference type="ARBA" id="ARBA00022737"/>
    </source>
</evidence>